<evidence type="ECO:0000256" key="2">
    <source>
        <dbReference type="ARBA" id="ARBA00022729"/>
    </source>
</evidence>
<dbReference type="CDD" id="cd10918">
    <property type="entry name" value="CE4_NodB_like_5s_6s"/>
    <property type="match status" value="1"/>
</dbReference>
<keyword evidence="6" id="KW-1185">Reference proteome</keyword>
<comment type="caution">
    <text evidence="5">The sequence shown here is derived from an EMBL/GenBank/DDBJ whole genome shotgun (WGS) entry which is preliminary data.</text>
</comment>
<name>A0ABR9XHB2_9SPHI</name>
<evidence type="ECO:0000256" key="3">
    <source>
        <dbReference type="SAM" id="SignalP"/>
    </source>
</evidence>
<evidence type="ECO:0000313" key="5">
    <source>
        <dbReference type="EMBL" id="MBE9666388.1"/>
    </source>
</evidence>
<evidence type="ECO:0000313" key="6">
    <source>
        <dbReference type="Proteomes" id="UP000632774"/>
    </source>
</evidence>
<dbReference type="Pfam" id="PF01522">
    <property type="entry name" value="Polysacc_deac_1"/>
    <property type="match status" value="1"/>
</dbReference>
<feature type="domain" description="NodB homology" evidence="4">
    <location>
        <begin position="30"/>
        <end position="249"/>
    </location>
</feature>
<gene>
    <name evidence="5" type="ORF">IRJ18_08460</name>
</gene>
<dbReference type="EMBL" id="JADFFM010000001">
    <property type="protein sequence ID" value="MBE9666388.1"/>
    <property type="molecule type" value="Genomic_DNA"/>
</dbReference>
<sequence length="249" mass="28540">MKIIAYILLVMFGCCMYAQAQGIKKPIPDKLVVLTFDDAVLSHYTNVAPLLKKYGFTATFFVCEFGGKPDFSDKTKYMSWEQVAELSKMGFEIGNHTWHHTHVNKIIDEKLNSELSYIEQKFDEYHIPKPVSFAYPGYDTSRRAIEVLKKKGYKFARGGWDRVYDPKTDEPMLMPGYTTHSEKADAAYDILKQAKGGKIAVLTIHGVPDDAHPWVTTSVEIFEGYLKFLKENHYKVIAMRDLNKYVVTN</sequence>
<dbReference type="PANTHER" id="PTHR34216:SF3">
    <property type="entry name" value="POLY-BETA-1,6-N-ACETYL-D-GLUCOSAMINE N-DEACETYLASE"/>
    <property type="match status" value="1"/>
</dbReference>
<evidence type="ECO:0000259" key="4">
    <source>
        <dbReference type="PROSITE" id="PS51677"/>
    </source>
</evidence>
<evidence type="ECO:0000256" key="1">
    <source>
        <dbReference type="ARBA" id="ARBA00004613"/>
    </source>
</evidence>
<dbReference type="PROSITE" id="PS51677">
    <property type="entry name" value="NODB"/>
    <property type="match status" value="1"/>
</dbReference>
<dbReference type="InterPro" id="IPR051398">
    <property type="entry name" value="Polysacch_Deacetylase"/>
</dbReference>
<accession>A0ABR9XHB2</accession>
<protein>
    <submittedName>
        <fullName evidence="5">Polysaccharide deacetylase family protein</fullName>
    </submittedName>
</protein>
<comment type="subcellular location">
    <subcellularLocation>
        <location evidence="1">Secreted</location>
    </subcellularLocation>
</comment>
<proteinExistence type="predicted"/>
<reference evidence="5 6" key="1">
    <citation type="submission" date="2020-10" db="EMBL/GenBank/DDBJ databases">
        <title>Mucilaginibacter mali sp. nov., isolated from rhizosphere soil of apple orchard.</title>
        <authorList>
            <person name="Lee J.-S."/>
            <person name="Kim H.S."/>
            <person name="Kim J.-S."/>
        </authorList>
    </citation>
    <scope>NUCLEOTIDE SEQUENCE [LARGE SCALE GENOMIC DNA]</scope>
    <source>
        <strain evidence="5 6">KCTC 23157</strain>
    </source>
</reference>
<dbReference type="SUPFAM" id="SSF88713">
    <property type="entry name" value="Glycoside hydrolase/deacetylase"/>
    <property type="match status" value="1"/>
</dbReference>
<keyword evidence="2 3" id="KW-0732">Signal</keyword>
<dbReference type="RefSeq" id="WP_194105751.1">
    <property type="nucleotide sequence ID" value="NZ_JADFFM010000001.1"/>
</dbReference>
<dbReference type="InterPro" id="IPR011330">
    <property type="entry name" value="Glyco_hydro/deAcase_b/a-brl"/>
</dbReference>
<feature type="signal peptide" evidence="3">
    <location>
        <begin position="1"/>
        <end position="20"/>
    </location>
</feature>
<organism evidence="5 6">
    <name type="scientific">Mucilaginibacter boryungensis</name>
    <dbReference type="NCBI Taxonomy" id="768480"/>
    <lineage>
        <taxon>Bacteria</taxon>
        <taxon>Pseudomonadati</taxon>
        <taxon>Bacteroidota</taxon>
        <taxon>Sphingobacteriia</taxon>
        <taxon>Sphingobacteriales</taxon>
        <taxon>Sphingobacteriaceae</taxon>
        <taxon>Mucilaginibacter</taxon>
    </lineage>
</organism>
<dbReference type="PANTHER" id="PTHR34216">
    <property type="match status" value="1"/>
</dbReference>
<dbReference type="InterPro" id="IPR002509">
    <property type="entry name" value="NODB_dom"/>
</dbReference>
<feature type="chain" id="PRO_5046384127" evidence="3">
    <location>
        <begin position="21"/>
        <end position="249"/>
    </location>
</feature>
<dbReference type="Gene3D" id="3.20.20.370">
    <property type="entry name" value="Glycoside hydrolase/deacetylase"/>
    <property type="match status" value="2"/>
</dbReference>
<dbReference type="Proteomes" id="UP000632774">
    <property type="component" value="Unassembled WGS sequence"/>
</dbReference>